<accession>A0A392VGD5</accession>
<protein>
    <submittedName>
        <fullName evidence="1">Uncharacterized protein</fullName>
    </submittedName>
</protein>
<name>A0A392VGD5_9FABA</name>
<organism evidence="1 2">
    <name type="scientific">Trifolium medium</name>
    <dbReference type="NCBI Taxonomy" id="97028"/>
    <lineage>
        <taxon>Eukaryota</taxon>
        <taxon>Viridiplantae</taxon>
        <taxon>Streptophyta</taxon>
        <taxon>Embryophyta</taxon>
        <taxon>Tracheophyta</taxon>
        <taxon>Spermatophyta</taxon>
        <taxon>Magnoliopsida</taxon>
        <taxon>eudicotyledons</taxon>
        <taxon>Gunneridae</taxon>
        <taxon>Pentapetalae</taxon>
        <taxon>rosids</taxon>
        <taxon>fabids</taxon>
        <taxon>Fabales</taxon>
        <taxon>Fabaceae</taxon>
        <taxon>Papilionoideae</taxon>
        <taxon>50 kb inversion clade</taxon>
        <taxon>NPAAA clade</taxon>
        <taxon>Hologalegina</taxon>
        <taxon>IRL clade</taxon>
        <taxon>Trifolieae</taxon>
        <taxon>Trifolium</taxon>
    </lineage>
</organism>
<feature type="non-terminal residue" evidence="1">
    <location>
        <position position="30"/>
    </location>
</feature>
<comment type="caution">
    <text evidence="1">The sequence shown here is derived from an EMBL/GenBank/DDBJ whole genome shotgun (WGS) entry which is preliminary data.</text>
</comment>
<reference evidence="1 2" key="1">
    <citation type="journal article" date="2018" name="Front. Plant Sci.">
        <title>Red Clover (Trifolium pratense) and Zigzag Clover (T. medium) - A Picture of Genomic Similarities and Differences.</title>
        <authorList>
            <person name="Dluhosova J."/>
            <person name="Istvanek J."/>
            <person name="Nedelnik J."/>
            <person name="Repkova J."/>
        </authorList>
    </citation>
    <scope>NUCLEOTIDE SEQUENCE [LARGE SCALE GENOMIC DNA]</scope>
    <source>
        <strain evidence="2">cv. 10/8</strain>
        <tissue evidence="1">Leaf</tissue>
    </source>
</reference>
<dbReference type="AlphaFoldDB" id="A0A392VGD5"/>
<dbReference type="EMBL" id="LXQA011115483">
    <property type="protein sequence ID" value="MCI85440.1"/>
    <property type="molecule type" value="Genomic_DNA"/>
</dbReference>
<proteinExistence type="predicted"/>
<evidence type="ECO:0000313" key="1">
    <source>
        <dbReference type="EMBL" id="MCI85440.1"/>
    </source>
</evidence>
<sequence>MRSDMAFMYGCLGDQHRHCQTNGKNDIDTR</sequence>
<dbReference type="Proteomes" id="UP000265520">
    <property type="component" value="Unassembled WGS sequence"/>
</dbReference>
<keyword evidence="2" id="KW-1185">Reference proteome</keyword>
<evidence type="ECO:0000313" key="2">
    <source>
        <dbReference type="Proteomes" id="UP000265520"/>
    </source>
</evidence>